<dbReference type="Gene3D" id="3.20.20.60">
    <property type="entry name" value="Phosphoenolpyruvate-binding domains"/>
    <property type="match status" value="1"/>
</dbReference>
<dbReference type="RefSeq" id="WP_036876245.1">
    <property type="nucleotide sequence ID" value="NZ_JOIJ01000006.1"/>
</dbReference>
<evidence type="ECO:0000256" key="2">
    <source>
        <dbReference type="ARBA" id="ARBA00022723"/>
    </source>
</evidence>
<gene>
    <name evidence="5" type="ORF">JD82_00697</name>
</gene>
<dbReference type="GO" id="GO:0046872">
    <property type="term" value="F:metal ion binding"/>
    <property type="evidence" value="ECO:0007669"/>
    <property type="project" value="UniProtKB-KW"/>
</dbReference>
<comment type="similarity">
    <text evidence="1">Belongs to the HpcH/HpaI aldolase family.</text>
</comment>
<dbReference type="SUPFAM" id="SSF51621">
    <property type="entry name" value="Phosphoenolpyruvate/pyruvate domain"/>
    <property type="match status" value="1"/>
</dbReference>
<dbReference type="OrthoDB" id="3353438at2"/>
<organism evidence="5 6">
    <name type="scientific">Prauserella rugosa</name>
    <dbReference type="NCBI Taxonomy" id="43354"/>
    <lineage>
        <taxon>Bacteria</taxon>
        <taxon>Bacillati</taxon>
        <taxon>Actinomycetota</taxon>
        <taxon>Actinomycetes</taxon>
        <taxon>Pseudonocardiales</taxon>
        <taxon>Pseudonocardiaceae</taxon>
        <taxon>Prauserella</taxon>
    </lineage>
</organism>
<evidence type="ECO:0000256" key="1">
    <source>
        <dbReference type="ARBA" id="ARBA00005568"/>
    </source>
</evidence>
<evidence type="ECO:0000259" key="4">
    <source>
        <dbReference type="Pfam" id="PF03328"/>
    </source>
</evidence>
<evidence type="ECO:0000313" key="6">
    <source>
        <dbReference type="Proteomes" id="UP000317303"/>
    </source>
</evidence>
<protein>
    <submittedName>
        <fullName evidence="5">4-hydroxy-2-oxoheptanedioate aldolase</fullName>
    </submittedName>
</protein>
<dbReference type="InterPro" id="IPR050251">
    <property type="entry name" value="HpcH-HpaI_aldolase"/>
</dbReference>
<dbReference type="PANTHER" id="PTHR30502">
    <property type="entry name" value="2-KETO-3-DEOXY-L-RHAMNONATE ALDOLASE"/>
    <property type="match status" value="1"/>
</dbReference>
<sequence length="251" mass="25465">MNGGSGRPTLKRRLHGGERLRGGILRMPCDYLVELCGIAGLDFVLIDCEHGPSDQVPLQQHIQAAQARGIAVLVRVGHGEPSLILRALDLGADGIVVPHVDTAEEARAAVAAAHYPPRGERGFATYSRAGAFGAAGADDHLARAAETTLVVPMLETAAACAAAADIAAVEGVDALMIGPADLAVAMGRPGAVADPDVRSTADAAVRAASETGTPMVSIVSSTEAAATAPAGAVVFNLARILLDTVRCLASA</sequence>
<proteinExistence type="inferred from homology"/>
<evidence type="ECO:0000313" key="5">
    <source>
        <dbReference type="EMBL" id="TWH18876.1"/>
    </source>
</evidence>
<keyword evidence="2" id="KW-0479">Metal-binding</keyword>
<dbReference type="Proteomes" id="UP000317303">
    <property type="component" value="Unassembled WGS sequence"/>
</dbReference>
<dbReference type="InterPro" id="IPR015813">
    <property type="entry name" value="Pyrv/PenolPyrv_kinase-like_dom"/>
</dbReference>
<dbReference type="GO" id="GO:0005737">
    <property type="term" value="C:cytoplasm"/>
    <property type="evidence" value="ECO:0007669"/>
    <property type="project" value="TreeGrafter"/>
</dbReference>
<comment type="caution">
    <text evidence="5">The sequence shown here is derived from an EMBL/GenBank/DDBJ whole genome shotgun (WGS) entry which is preliminary data.</text>
</comment>
<dbReference type="GO" id="GO:0016832">
    <property type="term" value="F:aldehyde-lyase activity"/>
    <property type="evidence" value="ECO:0007669"/>
    <property type="project" value="TreeGrafter"/>
</dbReference>
<keyword evidence="3" id="KW-0456">Lyase</keyword>
<dbReference type="AlphaFoldDB" id="A0A660C6A8"/>
<name>A0A660C6A8_9PSEU</name>
<dbReference type="Pfam" id="PF03328">
    <property type="entry name" value="HpcH_HpaI"/>
    <property type="match status" value="1"/>
</dbReference>
<dbReference type="PANTHER" id="PTHR30502:SF0">
    <property type="entry name" value="PHOSPHOENOLPYRUVATE CARBOXYLASE FAMILY PROTEIN"/>
    <property type="match status" value="1"/>
</dbReference>
<dbReference type="EMBL" id="VLJV01000001">
    <property type="protein sequence ID" value="TWH18876.1"/>
    <property type="molecule type" value="Genomic_DNA"/>
</dbReference>
<dbReference type="InterPro" id="IPR040442">
    <property type="entry name" value="Pyrv_kinase-like_dom_sf"/>
</dbReference>
<keyword evidence="6" id="KW-1185">Reference proteome</keyword>
<feature type="domain" description="HpcH/HpaI aldolase/citrate lyase" evidence="4">
    <location>
        <begin position="31"/>
        <end position="225"/>
    </location>
</feature>
<dbReference type="InterPro" id="IPR005000">
    <property type="entry name" value="Aldolase/citrate-lyase_domain"/>
</dbReference>
<reference evidence="5 6" key="1">
    <citation type="submission" date="2019-07" db="EMBL/GenBank/DDBJ databases">
        <title>R&amp;d 2014.</title>
        <authorList>
            <person name="Klenk H.-P."/>
        </authorList>
    </citation>
    <scope>NUCLEOTIDE SEQUENCE [LARGE SCALE GENOMIC DNA]</scope>
    <source>
        <strain evidence="5 6">DSM 43194</strain>
    </source>
</reference>
<evidence type="ECO:0000256" key="3">
    <source>
        <dbReference type="ARBA" id="ARBA00023239"/>
    </source>
</evidence>
<accession>A0A660C6A8</accession>